<comment type="caution">
    <text evidence="2">The sequence shown here is derived from an EMBL/GenBank/DDBJ whole genome shotgun (WGS) entry which is preliminary data.</text>
</comment>
<dbReference type="Proteomes" id="UP001652442">
    <property type="component" value="Unassembled WGS sequence"/>
</dbReference>
<evidence type="ECO:0000313" key="2">
    <source>
        <dbReference type="EMBL" id="MCU6762535.1"/>
    </source>
</evidence>
<feature type="signal peptide" evidence="1">
    <location>
        <begin position="1"/>
        <end position="24"/>
    </location>
</feature>
<gene>
    <name evidence="2" type="ORF">OCV88_09335</name>
</gene>
<dbReference type="EMBL" id="JAOQJQ010000003">
    <property type="protein sequence ID" value="MCU6762535.1"/>
    <property type="molecule type" value="Genomic_DNA"/>
</dbReference>
<dbReference type="RefSeq" id="WP_158425238.1">
    <property type="nucleotide sequence ID" value="NZ_JAOQJQ010000003.1"/>
</dbReference>
<proteinExistence type="predicted"/>
<feature type="chain" id="PRO_5045681495" evidence="1">
    <location>
        <begin position="25"/>
        <end position="132"/>
    </location>
</feature>
<name>A0ABT2TK00_9FIRM</name>
<reference evidence="2 3" key="1">
    <citation type="journal article" date="2021" name="ISME Commun">
        <title>Automated analysis of genomic sequences facilitates high-throughput and comprehensive description of bacteria.</title>
        <authorList>
            <person name="Hitch T.C.A."/>
        </authorList>
    </citation>
    <scope>NUCLEOTIDE SEQUENCE [LARGE SCALE GENOMIC DNA]</scope>
    <source>
        <strain evidence="2 3">Sanger_109</strain>
    </source>
</reference>
<evidence type="ECO:0000256" key="1">
    <source>
        <dbReference type="SAM" id="SignalP"/>
    </source>
</evidence>
<evidence type="ECO:0000313" key="3">
    <source>
        <dbReference type="Proteomes" id="UP001652442"/>
    </source>
</evidence>
<sequence length="132" mass="14240">MRKVISFLLVCVTVFLLVTMSAMAAGSGKNSISARLNSTTCSLKISGMTAESSCNVILRGTDKATVTLSLQKYKNGKWTVVQSTTKSTTGARLSFSRKKLITAGKFRAKAVVTAIRGNTRETKNYYSSIVTK</sequence>
<keyword evidence="1" id="KW-0732">Signal</keyword>
<protein>
    <submittedName>
        <fullName evidence="2">Uncharacterized protein</fullName>
    </submittedName>
</protein>
<keyword evidence="3" id="KW-1185">Reference proteome</keyword>
<accession>A0ABT2TK00</accession>
<organism evidence="2 3">
    <name type="scientific">Brotonthovivens ammoniilytica</name>
    <dbReference type="NCBI Taxonomy" id="2981725"/>
    <lineage>
        <taxon>Bacteria</taxon>
        <taxon>Bacillati</taxon>
        <taxon>Bacillota</taxon>
        <taxon>Clostridia</taxon>
        <taxon>Lachnospirales</taxon>
        <taxon>Lachnospiraceae</taxon>
        <taxon>Brotonthovivens</taxon>
    </lineage>
</organism>